<dbReference type="SUPFAM" id="SSF51905">
    <property type="entry name" value="FAD/NAD(P)-binding domain"/>
    <property type="match status" value="1"/>
</dbReference>
<gene>
    <name evidence="2" type="ORF">B0T10DRAFT_496985</name>
</gene>
<reference evidence="2 3" key="1">
    <citation type="journal article" date="2021" name="Nat. Commun.">
        <title>Genetic determinants of endophytism in the Arabidopsis root mycobiome.</title>
        <authorList>
            <person name="Mesny F."/>
            <person name="Miyauchi S."/>
            <person name="Thiergart T."/>
            <person name="Pickel B."/>
            <person name="Atanasova L."/>
            <person name="Karlsson M."/>
            <person name="Huettel B."/>
            <person name="Barry K.W."/>
            <person name="Haridas S."/>
            <person name="Chen C."/>
            <person name="Bauer D."/>
            <person name="Andreopoulos W."/>
            <person name="Pangilinan J."/>
            <person name="LaButti K."/>
            <person name="Riley R."/>
            <person name="Lipzen A."/>
            <person name="Clum A."/>
            <person name="Drula E."/>
            <person name="Henrissat B."/>
            <person name="Kohler A."/>
            <person name="Grigoriev I.V."/>
            <person name="Martin F.M."/>
            <person name="Hacquard S."/>
        </authorList>
    </citation>
    <scope>NUCLEOTIDE SEQUENCE [LARGE SCALE GENOMIC DNA]</scope>
    <source>
        <strain evidence="2 3">MPI-CAGE-CH-0241</strain>
    </source>
</reference>
<dbReference type="InterPro" id="IPR053275">
    <property type="entry name" value="Agnestin_monoxygenase"/>
</dbReference>
<dbReference type="AlphaFoldDB" id="A0A9P8VUH6"/>
<evidence type="ECO:0000259" key="1">
    <source>
        <dbReference type="Pfam" id="PF13454"/>
    </source>
</evidence>
<dbReference type="EMBL" id="JAGPYM010000031">
    <property type="protein sequence ID" value="KAH6877068.1"/>
    <property type="molecule type" value="Genomic_DNA"/>
</dbReference>
<dbReference type="PANTHER" id="PTHR38688">
    <property type="entry name" value="PYR_REDOX_2 DOMAIN-CONTAINING PROTEIN"/>
    <property type="match status" value="1"/>
</dbReference>
<evidence type="ECO:0000313" key="2">
    <source>
        <dbReference type="EMBL" id="KAH6877068.1"/>
    </source>
</evidence>
<dbReference type="Pfam" id="PF13454">
    <property type="entry name" value="NAD_binding_9"/>
    <property type="match status" value="1"/>
</dbReference>
<evidence type="ECO:0000313" key="3">
    <source>
        <dbReference type="Proteomes" id="UP000777438"/>
    </source>
</evidence>
<keyword evidence="3" id="KW-1185">Reference proteome</keyword>
<dbReference type="InterPro" id="IPR036188">
    <property type="entry name" value="FAD/NAD-bd_sf"/>
</dbReference>
<accession>A0A9P8VUH6</accession>
<feature type="domain" description="FAD-dependent urate hydroxylase HpyO/Asp monooxygenase CreE-like FAD/NAD(P)-binding" evidence="1">
    <location>
        <begin position="19"/>
        <end position="167"/>
    </location>
</feature>
<dbReference type="InterPro" id="IPR038732">
    <property type="entry name" value="HpyO/CreE_NAD-binding"/>
</dbReference>
<name>A0A9P8VUH6_9HYPO</name>
<organism evidence="2 3">
    <name type="scientific">Thelonectria olida</name>
    <dbReference type="NCBI Taxonomy" id="1576542"/>
    <lineage>
        <taxon>Eukaryota</taxon>
        <taxon>Fungi</taxon>
        <taxon>Dikarya</taxon>
        <taxon>Ascomycota</taxon>
        <taxon>Pezizomycotina</taxon>
        <taxon>Sordariomycetes</taxon>
        <taxon>Hypocreomycetidae</taxon>
        <taxon>Hypocreales</taxon>
        <taxon>Nectriaceae</taxon>
        <taxon>Thelonectria</taxon>
    </lineage>
</organism>
<proteinExistence type="predicted"/>
<dbReference type="OrthoDB" id="432536at2759"/>
<protein>
    <submittedName>
        <fullName evidence="2">Pyridine nucleotide-disulfide oxidoreductase-domain-containing protein</fullName>
    </submittedName>
</protein>
<dbReference type="Gene3D" id="3.50.50.60">
    <property type="entry name" value="FAD/NAD(P)-binding domain"/>
    <property type="match status" value="1"/>
</dbReference>
<dbReference type="Proteomes" id="UP000777438">
    <property type="component" value="Unassembled WGS sequence"/>
</dbReference>
<comment type="caution">
    <text evidence="2">The sequence shown here is derived from an EMBL/GenBank/DDBJ whole genome shotgun (WGS) entry which is preliminary data.</text>
</comment>
<dbReference type="PANTHER" id="PTHR38688:SF1">
    <property type="entry name" value="FAD_NAD(P)-BINDING DOMAIN-CONTAINING PROTEIN"/>
    <property type="match status" value="1"/>
</dbReference>
<sequence>MLRTAAKSIPKSPFVDSIVVGGGPCGLAVVGNLLEQRPQQRQLWVDPAFKAGRVGAQYREVPSNTKVDLFLDFATAVAPFRQILDSAKGPDAVTALRSLPRNEGCELGYAADLCLMLTDGVARRFDNVQQHHGRVTAATFDKNTSLWTAVLDGKRHVSTSKLVLCTGSCPIEDSQSITELPAGLKTVHLDVALKPSQLAKTVKPDSTVAVVGASHSAILVLMNLYNLAATTHPKLRIKWFTRHKDLRYAQYMDGWILYDNTGLKGQAAQWARDNLEEASFKNSPVSKVVTKLWTPPDDEDAIYQAELPSCSHFVQAIGYQRNPLPELGLAEKAGARPLPLSVHHDDSTGRFFTYPSDSDRQGRQYVPGLFGAGIAFPERVTDPAGNTEHAVGFWKFMKFLKKTVPEWANASN</sequence>